<evidence type="ECO:0000256" key="6">
    <source>
        <dbReference type="ARBA" id="ARBA00022989"/>
    </source>
</evidence>
<dbReference type="Gene3D" id="1.20.1730.10">
    <property type="entry name" value="Sodium/glucose cotransporter"/>
    <property type="match status" value="1"/>
</dbReference>
<feature type="transmembrane region" description="Helical" evidence="12">
    <location>
        <begin position="50"/>
        <end position="68"/>
    </location>
</feature>
<dbReference type="HOGENOM" id="CLU_018808_11_3_1"/>
<gene>
    <name evidence="13" type="ORF">CAPTEDRAFT_142096</name>
</gene>
<dbReference type="AlphaFoldDB" id="R7VJ53"/>
<dbReference type="OMA" id="IRMKEST"/>
<dbReference type="EMBL" id="KB293627">
    <property type="protein sequence ID" value="ELU15755.1"/>
    <property type="molecule type" value="Genomic_DNA"/>
</dbReference>
<organism evidence="13">
    <name type="scientific">Capitella teleta</name>
    <name type="common">Polychaete worm</name>
    <dbReference type="NCBI Taxonomy" id="283909"/>
    <lineage>
        <taxon>Eukaryota</taxon>
        <taxon>Metazoa</taxon>
        <taxon>Spiralia</taxon>
        <taxon>Lophotrochozoa</taxon>
        <taxon>Annelida</taxon>
        <taxon>Polychaeta</taxon>
        <taxon>Sedentaria</taxon>
        <taxon>Scolecida</taxon>
        <taxon>Capitellidae</taxon>
        <taxon>Capitella</taxon>
    </lineage>
</organism>
<proteinExistence type="inferred from homology"/>
<evidence type="ECO:0000256" key="5">
    <source>
        <dbReference type="ARBA" id="ARBA00022692"/>
    </source>
</evidence>
<evidence type="ECO:0000256" key="4">
    <source>
        <dbReference type="ARBA" id="ARBA00022475"/>
    </source>
</evidence>
<evidence type="ECO:0000256" key="12">
    <source>
        <dbReference type="SAM" id="Phobius"/>
    </source>
</evidence>
<feature type="transmembrane region" description="Helical" evidence="12">
    <location>
        <begin position="274"/>
        <end position="301"/>
    </location>
</feature>
<evidence type="ECO:0000256" key="1">
    <source>
        <dbReference type="ARBA" id="ARBA00004651"/>
    </source>
</evidence>
<keyword evidence="5 12" id="KW-0812">Transmembrane</keyword>
<dbReference type="OrthoDB" id="6132759at2759"/>
<dbReference type="EnsemblMetazoa" id="CapteT142096">
    <property type="protein sequence ID" value="CapteP142096"/>
    <property type="gene ID" value="CapteG142096"/>
</dbReference>
<comment type="similarity">
    <text evidence="2 11">Belongs to the sodium:solute symporter (SSF) (TC 2.A.21) family.</text>
</comment>
<dbReference type="GO" id="GO:0006814">
    <property type="term" value="P:sodium ion transport"/>
    <property type="evidence" value="ECO:0007669"/>
    <property type="project" value="UniProtKB-KW"/>
</dbReference>
<protein>
    <recommendedName>
        <fullName evidence="16">Sodium-coupled monocarboxylate transporter 1</fullName>
    </recommendedName>
</protein>
<dbReference type="InterPro" id="IPR038377">
    <property type="entry name" value="Na/Glc_symporter_sf"/>
</dbReference>
<dbReference type="Pfam" id="PF00474">
    <property type="entry name" value="SSF"/>
    <property type="match status" value="1"/>
</dbReference>
<reference evidence="15" key="1">
    <citation type="submission" date="2012-12" db="EMBL/GenBank/DDBJ databases">
        <authorList>
            <person name="Hellsten U."/>
            <person name="Grimwood J."/>
            <person name="Chapman J.A."/>
            <person name="Shapiro H."/>
            <person name="Aerts A."/>
            <person name="Otillar R.P."/>
            <person name="Terry A.Y."/>
            <person name="Boore J.L."/>
            <person name="Simakov O."/>
            <person name="Marletaz F."/>
            <person name="Cho S.-J."/>
            <person name="Edsinger-Gonzales E."/>
            <person name="Havlak P."/>
            <person name="Kuo D.-H."/>
            <person name="Larsson T."/>
            <person name="Lv J."/>
            <person name="Arendt D."/>
            <person name="Savage R."/>
            <person name="Osoegawa K."/>
            <person name="de Jong P."/>
            <person name="Lindberg D.R."/>
            <person name="Seaver E.C."/>
            <person name="Weisblat D.A."/>
            <person name="Putnam N.H."/>
            <person name="Grigoriev I.V."/>
            <person name="Rokhsar D.S."/>
        </authorList>
    </citation>
    <scope>NUCLEOTIDE SEQUENCE</scope>
    <source>
        <strain evidence="15">I ESC-2004</strain>
    </source>
</reference>
<keyword evidence="8" id="KW-0406">Ion transport</keyword>
<name>R7VJ53_CAPTE</name>
<reference evidence="13 15" key="2">
    <citation type="journal article" date="2013" name="Nature">
        <title>Insights into bilaterian evolution from three spiralian genomes.</title>
        <authorList>
            <person name="Simakov O."/>
            <person name="Marletaz F."/>
            <person name="Cho S.J."/>
            <person name="Edsinger-Gonzales E."/>
            <person name="Havlak P."/>
            <person name="Hellsten U."/>
            <person name="Kuo D.H."/>
            <person name="Larsson T."/>
            <person name="Lv J."/>
            <person name="Arendt D."/>
            <person name="Savage R."/>
            <person name="Osoegawa K."/>
            <person name="de Jong P."/>
            <person name="Grimwood J."/>
            <person name="Chapman J.A."/>
            <person name="Shapiro H."/>
            <person name="Aerts A."/>
            <person name="Otillar R.P."/>
            <person name="Terry A.Y."/>
            <person name="Boore J.L."/>
            <person name="Grigoriev I.V."/>
            <person name="Lindberg D.R."/>
            <person name="Seaver E.C."/>
            <person name="Weisblat D.A."/>
            <person name="Putnam N.H."/>
            <person name="Rokhsar D.S."/>
        </authorList>
    </citation>
    <scope>NUCLEOTIDE SEQUENCE</scope>
    <source>
        <strain evidence="13 15">I ESC-2004</strain>
    </source>
</reference>
<evidence type="ECO:0000256" key="2">
    <source>
        <dbReference type="ARBA" id="ARBA00006434"/>
    </source>
</evidence>
<keyword evidence="3" id="KW-0813">Transport</keyword>
<dbReference type="InterPro" id="IPR051163">
    <property type="entry name" value="Sodium:Solute_Symporter_SSF"/>
</dbReference>
<feature type="transmembrane region" description="Helical" evidence="12">
    <location>
        <begin position="12"/>
        <end position="30"/>
    </location>
</feature>
<comment type="subcellular location">
    <subcellularLocation>
        <location evidence="1">Cell membrane</location>
        <topology evidence="1">Multi-pass membrane protein</topology>
    </subcellularLocation>
</comment>
<keyword evidence="7" id="KW-0915">Sodium</keyword>
<keyword evidence="10" id="KW-0739">Sodium transport</keyword>
<dbReference type="GO" id="GO:0015293">
    <property type="term" value="F:symporter activity"/>
    <property type="evidence" value="ECO:0007669"/>
    <property type="project" value="TreeGrafter"/>
</dbReference>
<evidence type="ECO:0000256" key="8">
    <source>
        <dbReference type="ARBA" id="ARBA00023065"/>
    </source>
</evidence>
<keyword evidence="4" id="KW-1003">Cell membrane</keyword>
<evidence type="ECO:0000313" key="15">
    <source>
        <dbReference type="Proteomes" id="UP000014760"/>
    </source>
</evidence>
<evidence type="ECO:0000313" key="14">
    <source>
        <dbReference type="EnsemblMetazoa" id="CapteP142096"/>
    </source>
</evidence>
<sequence length="357" mass="39342">MEQTELQWADYLVFGLSLVFTAGVGLFLSLYKRKNSSTEELLLASRSMHFLPVCLSLLASLLNASMILGAPSDVYFFGTAALPMAIAFNFVGPVAALVIVPTFYNMKLTCAYEYLEKRYNYAVRIVGSIIFGVSLLLFLAVVLYGPSLAFSQVTSLSLPVAVGVTGGICTIYTMLGGIKAVIWTDTIQMIIMIIGLIVLAGVGTNKVGGFGTVYQIAKDYDRVSFFEWNLDPRIRNTVWSAFFGQWVNYIGIFFSNQMMIQRYLTVSKVRDAQLAVFLMMFLASILIVSVAILGWIAFAFYKFDPLIQGRMTKGDQIVPLFLIDILGDHAGVPGLIIAAIFAAALRYETLKVSALRM</sequence>
<feature type="transmembrane region" description="Helical" evidence="12">
    <location>
        <begin position="156"/>
        <end position="178"/>
    </location>
</feature>
<feature type="transmembrane region" description="Helical" evidence="12">
    <location>
        <begin position="190"/>
        <end position="217"/>
    </location>
</feature>
<dbReference type="EMBL" id="AMQN01017883">
    <property type="status" value="NOT_ANNOTATED_CDS"/>
    <property type="molecule type" value="Genomic_DNA"/>
</dbReference>
<reference evidence="14" key="3">
    <citation type="submission" date="2015-06" db="UniProtKB">
        <authorList>
            <consortium name="EnsemblMetazoa"/>
        </authorList>
    </citation>
    <scope>IDENTIFICATION</scope>
</reference>
<dbReference type="NCBIfam" id="TIGR00813">
    <property type="entry name" value="sss"/>
    <property type="match status" value="1"/>
</dbReference>
<dbReference type="PANTHER" id="PTHR42985">
    <property type="entry name" value="SODIUM-COUPLED MONOCARBOXYLATE TRANSPORTER"/>
    <property type="match status" value="1"/>
</dbReference>
<keyword evidence="6 12" id="KW-1133">Transmembrane helix</keyword>
<feature type="transmembrane region" description="Helical" evidence="12">
    <location>
        <begin position="74"/>
        <end position="100"/>
    </location>
</feature>
<accession>R7VJ53</accession>
<evidence type="ECO:0000256" key="7">
    <source>
        <dbReference type="ARBA" id="ARBA00023053"/>
    </source>
</evidence>
<feature type="transmembrane region" description="Helical" evidence="12">
    <location>
        <begin position="121"/>
        <end position="144"/>
    </location>
</feature>
<dbReference type="PROSITE" id="PS50283">
    <property type="entry name" value="NA_SOLUT_SYMP_3"/>
    <property type="match status" value="1"/>
</dbReference>
<dbReference type="InterPro" id="IPR001734">
    <property type="entry name" value="Na/solute_symporter"/>
</dbReference>
<feature type="transmembrane region" description="Helical" evidence="12">
    <location>
        <begin position="321"/>
        <end position="347"/>
    </location>
</feature>
<dbReference type="Proteomes" id="UP000014760">
    <property type="component" value="Unassembled WGS sequence"/>
</dbReference>
<evidence type="ECO:0000256" key="10">
    <source>
        <dbReference type="ARBA" id="ARBA00023201"/>
    </source>
</evidence>
<keyword evidence="15" id="KW-1185">Reference proteome</keyword>
<keyword evidence="9 12" id="KW-0472">Membrane</keyword>
<evidence type="ECO:0000256" key="3">
    <source>
        <dbReference type="ARBA" id="ARBA00022448"/>
    </source>
</evidence>
<dbReference type="GO" id="GO:0005886">
    <property type="term" value="C:plasma membrane"/>
    <property type="evidence" value="ECO:0007669"/>
    <property type="project" value="UniProtKB-SubCell"/>
</dbReference>
<evidence type="ECO:0008006" key="16">
    <source>
        <dbReference type="Google" id="ProtNLM"/>
    </source>
</evidence>
<evidence type="ECO:0000256" key="9">
    <source>
        <dbReference type="ARBA" id="ARBA00023136"/>
    </source>
</evidence>
<feature type="transmembrane region" description="Helical" evidence="12">
    <location>
        <begin position="237"/>
        <end position="254"/>
    </location>
</feature>
<dbReference type="PANTHER" id="PTHR42985:SF40">
    <property type="entry name" value="LD47995P-RELATED"/>
    <property type="match status" value="1"/>
</dbReference>
<evidence type="ECO:0000313" key="13">
    <source>
        <dbReference type="EMBL" id="ELU15755.1"/>
    </source>
</evidence>
<dbReference type="STRING" id="283909.R7VJ53"/>
<evidence type="ECO:0000256" key="11">
    <source>
        <dbReference type="RuleBase" id="RU362091"/>
    </source>
</evidence>